<sequence length="284" mass="31428">MERVPAEGRLVVLHIGLPKTGTTHLQRQIFPRGRDLTFAHRNLTPEWQGLCHGLRRYARAPGLIAPFLRHRVASGLRAAAPVDPGTLLVSDENIAVDAQSLWRDRGPSPESLAARLAALAETVAPLGQLRVLVGVRRQDQWLASRYAESARDNPDFGQVDFDRRMARLHATAALSGPWRWADYAHVEQTFAAALGTENVMLLSLEHLAARPIAAQNAIGRFLGTRFPRKRGGQRRRNNTLALGEDNWRLRGGGGLILKPDVRDMILERFSASNAELGARLDLGF</sequence>
<evidence type="ECO:0000313" key="1">
    <source>
        <dbReference type="EMBL" id="PZQ50356.1"/>
    </source>
</evidence>
<dbReference type="EMBL" id="QFPW01000004">
    <property type="protein sequence ID" value="PZQ50356.1"/>
    <property type="molecule type" value="Genomic_DNA"/>
</dbReference>
<accession>A0A2W5NA31</accession>
<proteinExistence type="predicted"/>
<gene>
    <name evidence="1" type="ORF">DI556_07295</name>
</gene>
<dbReference type="AlphaFoldDB" id="A0A2W5NA31"/>
<name>A0A2W5NA31_RHOSU</name>
<dbReference type="InterPro" id="IPR027417">
    <property type="entry name" value="P-loop_NTPase"/>
</dbReference>
<protein>
    <recommendedName>
        <fullName evidence="3">Sulfotransferase domain-containing protein</fullName>
    </recommendedName>
</protein>
<comment type="caution">
    <text evidence="1">The sequence shown here is derived from an EMBL/GenBank/DDBJ whole genome shotgun (WGS) entry which is preliminary data.</text>
</comment>
<evidence type="ECO:0000313" key="2">
    <source>
        <dbReference type="Proteomes" id="UP000249185"/>
    </source>
</evidence>
<evidence type="ECO:0008006" key="3">
    <source>
        <dbReference type="Google" id="ProtNLM"/>
    </source>
</evidence>
<dbReference type="Proteomes" id="UP000249185">
    <property type="component" value="Unassembled WGS sequence"/>
</dbReference>
<organism evidence="1 2">
    <name type="scientific">Rhodovulum sulfidophilum</name>
    <name type="common">Rhodobacter sulfidophilus</name>
    <dbReference type="NCBI Taxonomy" id="35806"/>
    <lineage>
        <taxon>Bacteria</taxon>
        <taxon>Pseudomonadati</taxon>
        <taxon>Pseudomonadota</taxon>
        <taxon>Alphaproteobacteria</taxon>
        <taxon>Rhodobacterales</taxon>
        <taxon>Paracoccaceae</taxon>
        <taxon>Rhodovulum</taxon>
    </lineage>
</organism>
<dbReference type="Gene3D" id="3.40.50.300">
    <property type="entry name" value="P-loop containing nucleotide triphosphate hydrolases"/>
    <property type="match status" value="1"/>
</dbReference>
<dbReference type="SUPFAM" id="SSF52540">
    <property type="entry name" value="P-loop containing nucleoside triphosphate hydrolases"/>
    <property type="match status" value="1"/>
</dbReference>
<reference evidence="1 2" key="1">
    <citation type="submission" date="2017-08" db="EMBL/GenBank/DDBJ databases">
        <title>Infants hospitalized years apart are colonized by the same room-sourced microbial strains.</title>
        <authorList>
            <person name="Brooks B."/>
            <person name="Olm M.R."/>
            <person name="Firek B.A."/>
            <person name="Baker R."/>
            <person name="Thomas B.C."/>
            <person name="Morowitz M.J."/>
            <person name="Banfield J.F."/>
        </authorList>
    </citation>
    <scope>NUCLEOTIDE SEQUENCE [LARGE SCALE GENOMIC DNA]</scope>
    <source>
        <strain evidence="1">S2_005_002_R2_34</strain>
    </source>
</reference>